<sequence length="294" mass="32375">MDKYQQVIADSRVTTSDAEVAAKVQEILDKHLDENRTPEVLKKLFSAIDLTTLKSTDSQQSVANFTERVNAFAHEYADLPNVAAICVYPNFVPVVRTVLECSDVDIAAVAGCFPSAQSFIEVKVAEIGLAVEAGADEIDIVLGLGDFLDKDYEEACDQMIEMKHSCRDSLMKVILETGALKTAENIRNASILALYSEADFLKTSTGKEYPGASLEATYIMCECIKEYYEKTGRMVGFKAAGGISTTEDALKYYTIVKTVLGEKWVETAEYFRLGASRLANSILSDILGKEIKFF</sequence>
<dbReference type="PIRSF" id="PIRSF001357">
    <property type="entry name" value="DeoC"/>
    <property type="match status" value="1"/>
</dbReference>
<dbReference type="InterPro" id="IPR013785">
    <property type="entry name" value="Aldolase_TIM"/>
</dbReference>
<dbReference type="EC" id="4.1.2.4" evidence="3 7"/>
<keyword evidence="5" id="KW-0704">Schiff base</keyword>
<comment type="similarity">
    <text evidence="2">Belongs to the DeoC/FbaB aldolase family. DeoC type 2 subfamily.</text>
</comment>
<accession>A0A2V1IN48</accession>
<dbReference type="CDD" id="cd00959">
    <property type="entry name" value="DeoC"/>
    <property type="match status" value="1"/>
</dbReference>
<evidence type="ECO:0000313" key="9">
    <source>
        <dbReference type="Proteomes" id="UP000244905"/>
    </source>
</evidence>
<dbReference type="EMBL" id="PUEC01000013">
    <property type="protein sequence ID" value="PWB02355.1"/>
    <property type="molecule type" value="Genomic_DNA"/>
</dbReference>
<evidence type="ECO:0000256" key="7">
    <source>
        <dbReference type="NCBIfam" id="TIGR00126"/>
    </source>
</evidence>
<evidence type="ECO:0000256" key="2">
    <source>
        <dbReference type="ARBA" id="ARBA00009473"/>
    </source>
</evidence>
<evidence type="ECO:0000256" key="1">
    <source>
        <dbReference type="ARBA" id="ARBA00004816"/>
    </source>
</evidence>
<dbReference type="SUPFAM" id="SSF51569">
    <property type="entry name" value="Aldolase"/>
    <property type="match status" value="1"/>
</dbReference>
<dbReference type="GO" id="GO:0005737">
    <property type="term" value="C:cytoplasm"/>
    <property type="evidence" value="ECO:0007669"/>
    <property type="project" value="InterPro"/>
</dbReference>
<dbReference type="Pfam" id="PF01791">
    <property type="entry name" value="DeoC"/>
    <property type="match status" value="1"/>
</dbReference>
<gene>
    <name evidence="8" type="primary">deoC</name>
    <name evidence="8" type="ORF">C5O23_06790</name>
</gene>
<keyword evidence="9" id="KW-1185">Reference proteome</keyword>
<comment type="pathway">
    <text evidence="1">Carbohydrate degradation; 2-deoxy-D-ribose 1-phosphate degradation; D-glyceraldehyde 3-phosphate and acetaldehyde from 2-deoxy-alpha-D-ribose 1-phosphate: step 2/2.</text>
</comment>
<dbReference type="InterPro" id="IPR002915">
    <property type="entry name" value="DeoC/FbaB/LacD_aldolase"/>
</dbReference>
<dbReference type="InterPro" id="IPR011343">
    <property type="entry name" value="DeoC"/>
</dbReference>
<dbReference type="Proteomes" id="UP000244905">
    <property type="component" value="Unassembled WGS sequence"/>
</dbReference>
<dbReference type="SMART" id="SM01133">
    <property type="entry name" value="DeoC"/>
    <property type="match status" value="1"/>
</dbReference>
<dbReference type="Gene3D" id="3.20.20.70">
    <property type="entry name" value="Aldolase class I"/>
    <property type="match status" value="1"/>
</dbReference>
<evidence type="ECO:0000256" key="4">
    <source>
        <dbReference type="ARBA" id="ARBA00023239"/>
    </source>
</evidence>
<dbReference type="RefSeq" id="WP_107032198.1">
    <property type="nucleotide sequence ID" value="NZ_CAPEJN010000016.1"/>
</dbReference>
<proteinExistence type="inferred from homology"/>
<protein>
    <recommendedName>
        <fullName evidence="3 7">Deoxyribose-phosphate aldolase</fullName>
        <ecNumber evidence="3 7">4.1.2.4</ecNumber>
    </recommendedName>
</protein>
<dbReference type="GO" id="GO:0016052">
    <property type="term" value="P:carbohydrate catabolic process"/>
    <property type="evidence" value="ECO:0007669"/>
    <property type="project" value="TreeGrafter"/>
</dbReference>
<reference evidence="9" key="1">
    <citation type="submission" date="2018-02" db="EMBL/GenBank/DDBJ databases">
        <authorList>
            <person name="Clavel T."/>
            <person name="Strowig T."/>
        </authorList>
    </citation>
    <scope>NUCLEOTIDE SEQUENCE [LARGE SCALE GENOMIC DNA]</scope>
    <source>
        <strain evidence="9">DSM 103720</strain>
    </source>
</reference>
<comment type="catalytic activity">
    <reaction evidence="6">
        <text>2-deoxy-D-ribose 5-phosphate = D-glyceraldehyde 3-phosphate + acetaldehyde</text>
        <dbReference type="Rhea" id="RHEA:12821"/>
        <dbReference type="ChEBI" id="CHEBI:15343"/>
        <dbReference type="ChEBI" id="CHEBI:59776"/>
        <dbReference type="ChEBI" id="CHEBI:62877"/>
        <dbReference type="EC" id="4.1.2.4"/>
    </reaction>
</comment>
<keyword evidence="4" id="KW-0456">Lyase</keyword>
<evidence type="ECO:0000313" key="8">
    <source>
        <dbReference type="EMBL" id="PWB02355.1"/>
    </source>
</evidence>
<evidence type="ECO:0000256" key="6">
    <source>
        <dbReference type="ARBA" id="ARBA00048791"/>
    </source>
</evidence>
<dbReference type="PANTHER" id="PTHR10889">
    <property type="entry name" value="DEOXYRIBOSE-PHOSPHATE ALDOLASE"/>
    <property type="match status" value="1"/>
</dbReference>
<dbReference type="NCBIfam" id="TIGR00126">
    <property type="entry name" value="deoC"/>
    <property type="match status" value="1"/>
</dbReference>
<dbReference type="GeneID" id="82526049"/>
<evidence type="ECO:0000256" key="3">
    <source>
        <dbReference type="ARBA" id="ARBA00012515"/>
    </source>
</evidence>
<comment type="caution">
    <text evidence="8">The sequence shown here is derived from an EMBL/GenBank/DDBJ whole genome shotgun (WGS) entry which is preliminary data.</text>
</comment>
<name>A0A2V1IN48_9BACT</name>
<dbReference type="GO" id="GO:0009264">
    <property type="term" value="P:deoxyribonucleotide catabolic process"/>
    <property type="evidence" value="ECO:0007669"/>
    <property type="project" value="UniProtKB-UniRule"/>
</dbReference>
<organism evidence="8 9">
    <name type="scientific">Duncaniella muris</name>
    <dbReference type="NCBI Taxonomy" id="2094150"/>
    <lineage>
        <taxon>Bacteria</taxon>
        <taxon>Pseudomonadati</taxon>
        <taxon>Bacteroidota</taxon>
        <taxon>Bacteroidia</taxon>
        <taxon>Bacteroidales</taxon>
        <taxon>Muribaculaceae</taxon>
        <taxon>Duncaniella</taxon>
    </lineage>
</organism>
<dbReference type="AlphaFoldDB" id="A0A2V1IN48"/>
<dbReference type="PANTHER" id="PTHR10889:SF3">
    <property type="entry name" value="DEOXYRIBOSE-PHOSPHATE ALDOLASE"/>
    <property type="match status" value="1"/>
</dbReference>
<evidence type="ECO:0000256" key="5">
    <source>
        <dbReference type="ARBA" id="ARBA00023270"/>
    </source>
</evidence>
<dbReference type="GO" id="GO:0004139">
    <property type="term" value="F:deoxyribose-phosphate aldolase activity"/>
    <property type="evidence" value="ECO:0007669"/>
    <property type="project" value="UniProtKB-UniRule"/>
</dbReference>